<evidence type="ECO:0000313" key="5">
    <source>
        <dbReference type="Proteomes" id="UP000231259"/>
    </source>
</evidence>
<keyword evidence="3" id="KW-0574">Periplasm</keyword>
<gene>
    <name evidence="4" type="ORF">P775_01505</name>
</gene>
<sequence>MALTTGLPARAQEKPKLRFSAVFSEQDIRAEMMQQLQAAVSDTADVEMFYGGNLFKQGTEIIAIQRGNLEMGNVAPQDIANQIPAFSILTSAYLFRDAAHLKTFFESDAGAEMKKLAEDQLGIHILGPTYFGTRQVGLRIDKEVQTPEDMSGVKLRMPGGDSWQFLGEALGANPTPMAYAEVYTGLQTGAIDGEDNPYPNIENMKFYEVMTQIVRTSHLVGYDLLVISKAAYDAMTEEEQTAFDTAADEAIAWSTEQHLAREEELGAFFEEKGLKISTPDVEAFRTNAQQMYLDSDISKDWPEGMLDKINAL</sequence>
<dbReference type="AlphaFoldDB" id="A0A2G8RKR8"/>
<evidence type="ECO:0000256" key="2">
    <source>
        <dbReference type="ARBA" id="ARBA00022729"/>
    </source>
</evidence>
<dbReference type="Gene3D" id="3.40.190.170">
    <property type="entry name" value="Bacterial extracellular solute-binding protein, family 7"/>
    <property type="match status" value="1"/>
</dbReference>
<evidence type="ECO:0000256" key="1">
    <source>
        <dbReference type="ARBA" id="ARBA00004418"/>
    </source>
</evidence>
<reference evidence="4 5" key="1">
    <citation type="submission" date="2013-09" db="EMBL/GenBank/DDBJ databases">
        <title>Genome sequencing of Phaeobacter antarcticus sp. nov. SM1211.</title>
        <authorList>
            <person name="Zhang X.-Y."/>
            <person name="Liu C."/>
            <person name="Chen X.-L."/>
            <person name="Xie B.-B."/>
            <person name="Qin Q.-L."/>
            <person name="Rong J.-C."/>
            <person name="Zhang Y.-Z."/>
        </authorList>
    </citation>
    <scope>NUCLEOTIDE SEQUENCE [LARGE SCALE GENOMIC DNA]</scope>
    <source>
        <strain evidence="4 5">SM1211</strain>
    </source>
</reference>
<dbReference type="GO" id="GO:0042597">
    <property type="term" value="C:periplasmic space"/>
    <property type="evidence" value="ECO:0007669"/>
    <property type="project" value="UniProtKB-SubCell"/>
</dbReference>
<evidence type="ECO:0000256" key="3">
    <source>
        <dbReference type="ARBA" id="ARBA00022764"/>
    </source>
</evidence>
<dbReference type="EMBL" id="AWWI01000017">
    <property type="protein sequence ID" value="PIL22001.1"/>
    <property type="molecule type" value="Genomic_DNA"/>
</dbReference>
<proteinExistence type="predicted"/>
<keyword evidence="5" id="KW-1185">Reference proteome</keyword>
<accession>A0A2G8RKR8</accession>
<dbReference type="PANTHER" id="PTHR33376:SF4">
    <property type="entry name" value="SIALIC ACID-BINDING PERIPLASMIC PROTEIN SIAP"/>
    <property type="match status" value="1"/>
</dbReference>
<dbReference type="NCBIfam" id="NF037995">
    <property type="entry name" value="TRAP_S1"/>
    <property type="match status" value="1"/>
</dbReference>
<dbReference type="InterPro" id="IPR038404">
    <property type="entry name" value="TRAP_DctP_sf"/>
</dbReference>
<dbReference type="Proteomes" id="UP000231259">
    <property type="component" value="Unassembled WGS sequence"/>
</dbReference>
<dbReference type="Pfam" id="PF03480">
    <property type="entry name" value="DctP"/>
    <property type="match status" value="1"/>
</dbReference>
<evidence type="ECO:0000313" key="4">
    <source>
        <dbReference type="EMBL" id="PIL22001.1"/>
    </source>
</evidence>
<dbReference type="GO" id="GO:0055085">
    <property type="term" value="P:transmembrane transport"/>
    <property type="evidence" value="ECO:0007669"/>
    <property type="project" value="InterPro"/>
</dbReference>
<keyword evidence="2" id="KW-0732">Signal</keyword>
<comment type="subcellular location">
    <subcellularLocation>
        <location evidence="1">Periplasm</location>
    </subcellularLocation>
</comment>
<evidence type="ECO:0008006" key="6">
    <source>
        <dbReference type="Google" id="ProtNLM"/>
    </source>
</evidence>
<dbReference type="PANTHER" id="PTHR33376">
    <property type="match status" value="1"/>
</dbReference>
<dbReference type="InterPro" id="IPR018389">
    <property type="entry name" value="DctP_fam"/>
</dbReference>
<protein>
    <recommendedName>
        <fullName evidence="6">C4-dicarboxylate ABC transporter</fullName>
    </recommendedName>
</protein>
<name>A0A2G8RKR8_9RHOB</name>
<comment type="caution">
    <text evidence="4">The sequence shown here is derived from an EMBL/GenBank/DDBJ whole genome shotgun (WGS) entry which is preliminary data.</text>
</comment>
<organism evidence="4 5">
    <name type="scientific">Puniceibacterium antarcticum</name>
    <dbReference type="NCBI Taxonomy" id="1206336"/>
    <lineage>
        <taxon>Bacteria</taxon>
        <taxon>Pseudomonadati</taxon>
        <taxon>Pseudomonadota</taxon>
        <taxon>Alphaproteobacteria</taxon>
        <taxon>Rhodobacterales</taxon>
        <taxon>Paracoccaceae</taxon>
        <taxon>Puniceibacterium</taxon>
    </lineage>
</organism>